<dbReference type="AlphaFoldDB" id="A0AAE2BMZ6"/>
<dbReference type="EMBL" id="JACGWL010000011">
    <property type="protein sequence ID" value="KAK4391382.1"/>
    <property type="molecule type" value="Genomic_DNA"/>
</dbReference>
<dbReference type="InterPro" id="IPR056924">
    <property type="entry name" value="SH3_Tf2-1"/>
</dbReference>
<comment type="caution">
    <text evidence="2">The sequence shown here is derived from an EMBL/GenBank/DDBJ whole genome shotgun (WGS) entry which is preliminary data.</text>
</comment>
<gene>
    <name evidence="2" type="ORF">Sango_1916000</name>
</gene>
<reference evidence="2" key="2">
    <citation type="journal article" date="2024" name="Plant">
        <title>Genomic evolution and insights into agronomic trait innovations of Sesamum species.</title>
        <authorList>
            <person name="Miao H."/>
            <person name="Wang L."/>
            <person name="Qu L."/>
            <person name="Liu H."/>
            <person name="Sun Y."/>
            <person name="Le M."/>
            <person name="Wang Q."/>
            <person name="Wei S."/>
            <person name="Zheng Y."/>
            <person name="Lin W."/>
            <person name="Duan Y."/>
            <person name="Cao H."/>
            <person name="Xiong S."/>
            <person name="Wang X."/>
            <person name="Wei L."/>
            <person name="Li C."/>
            <person name="Ma Q."/>
            <person name="Ju M."/>
            <person name="Zhao R."/>
            <person name="Li G."/>
            <person name="Mu C."/>
            <person name="Tian Q."/>
            <person name="Mei H."/>
            <person name="Zhang T."/>
            <person name="Gao T."/>
            <person name="Zhang H."/>
        </authorList>
    </citation>
    <scope>NUCLEOTIDE SEQUENCE</scope>
    <source>
        <strain evidence="2">K16</strain>
    </source>
</reference>
<proteinExistence type="predicted"/>
<protein>
    <recommendedName>
        <fullName evidence="1">Tf2-1-like SH3-like domain-containing protein</fullName>
    </recommendedName>
</protein>
<sequence length="192" mass="21584">MLQPYRQIFVSLRKQLKLSAKYFGPYKIIEKVGKVAYKLELPPGSKIHPVFHVSLLKKKVGSKYFLSVHLPEFEDEVFKVYPATILARRLVPRNNVSVPQVLIQWSHTSPDQATWEDYKQIAAKFPGFDPWGQGSNKGRRNVVFTGQNTTLDASHTMKGTDTDCAIKGLFEIGGDLINPVKSDAVLGQLGRN</sequence>
<reference evidence="2" key="1">
    <citation type="submission" date="2020-06" db="EMBL/GenBank/DDBJ databases">
        <authorList>
            <person name="Li T."/>
            <person name="Hu X."/>
            <person name="Zhang T."/>
            <person name="Song X."/>
            <person name="Zhang H."/>
            <person name="Dai N."/>
            <person name="Sheng W."/>
            <person name="Hou X."/>
            <person name="Wei L."/>
        </authorList>
    </citation>
    <scope>NUCLEOTIDE SEQUENCE</scope>
    <source>
        <strain evidence="2">K16</strain>
        <tissue evidence="2">Leaf</tissue>
    </source>
</reference>
<dbReference type="PANTHER" id="PTHR46148:SF52">
    <property type="entry name" value="OS04G0603800 PROTEIN"/>
    <property type="match status" value="1"/>
</dbReference>
<dbReference type="PANTHER" id="PTHR46148">
    <property type="entry name" value="CHROMO DOMAIN-CONTAINING PROTEIN"/>
    <property type="match status" value="1"/>
</dbReference>
<name>A0AAE2BMZ6_9LAMI</name>
<organism evidence="2 3">
    <name type="scientific">Sesamum angolense</name>
    <dbReference type="NCBI Taxonomy" id="2727404"/>
    <lineage>
        <taxon>Eukaryota</taxon>
        <taxon>Viridiplantae</taxon>
        <taxon>Streptophyta</taxon>
        <taxon>Embryophyta</taxon>
        <taxon>Tracheophyta</taxon>
        <taxon>Spermatophyta</taxon>
        <taxon>Magnoliopsida</taxon>
        <taxon>eudicotyledons</taxon>
        <taxon>Gunneridae</taxon>
        <taxon>Pentapetalae</taxon>
        <taxon>asterids</taxon>
        <taxon>lamiids</taxon>
        <taxon>Lamiales</taxon>
        <taxon>Pedaliaceae</taxon>
        <taxon>Sesamum</taxon>
    </lineage>
</organism>
<accession>A0AAE2BMZ6</accession>
<feature type="domain" description="Tf2-1-like SH3-like" evidence="1">
    <location>
        <begin position="11"/>
        <end position="59"/>
    </location>
</feature>
<dbReference type="Proteomes" id="UP001289374">
    <property type="component" value="Unassembled WGS sequence"/>
</dbReference>
<dbReference type="InterPro" id="IPR016197">
    <property type="entry name" value="Chromo-like_dom_sf"/>
</dbReference>
<evidence type="ECO:0000313" key="2">
    <source>
        <dbReference type="EMBL" id="KAK4391382.1"/>
    </source>
</evidence>
<dbReference type="SUPFAM" id="SSF54160">
    <property type="entry name" value="Chromo domain-like"/>
    <property type="match status" value="1"/>
</dbReference>
<keyword evidence="3" id="KW-1185">Reference proteome</keyword>
<evidence type="ECO:0000313" key="3">
    <source>
        <dbReference type="Proteomes" id="UP001289374"/>
    </source>
</evidence>
<dbReference type="Pfam" id="PF24626">
    <property type="entry name" value="SH3_Tf2-1"/>
    <property type="match status" value="1"/>
</dbReference>
<evidence type="ECO:0000259" key="1">
    <source>
        <dbReference type="Pfam" id="PF24626"/>
    </source>
</evidence>